<protein>
    <recommendedName>
        <fullName evidence="1">Pyrrolo-quinoline quinone repeat domain-containing protein</fullName>
    </recommendedName>
</protein>
<reference evidence="2" key="1">
    <citation type="submission" date="2021-02" db="EMBL/GenBank/DDBJ databases">
        <authorList>
            <person name="Dougan E. K."/>
            <person name="Rhodes N."/>
            <person name="Thang M."/>
            <person name="Chan C."/>
        </authorList>
    </citation>
    <scope>NUCLEOTIDE SEQUENCE</scope>
</reference>
<dbReference type="PANTHER" id="PTHR36451:SF1">
    <property type="entry name" value="OMEGA-HYDROXY-BETA-DIHYDROMENAQUINONE-9 SULFOTRANSFERASE STF3"/>
    <property type="match status" value="1"/>
</dbReference>
<organism evidence="2 3">
    <name type="scientific">Polarella glacialis</name>
    <name type="common">Dinoflagellate</name>
    <dbReference type="NCBI Taxonomy" id="89957"/>
    <lineage>
        <taxon>Eukaryota</taxon>
        <taxon>Sar</taxon>
        <taxon>Alveolata</taxon>
        <taxon>Dinophyceae</taxon>
        <taxon>Suessiales</taxon>
        <taxon>Suessiaceae</taxon>
        <taxon>Polarella</taxon>
    </lineage>
</organism>
<gene>
    <name evidence="2" type="ORF">PGLA2088_LOCUS46758</name>
</gene>
<sequence>MIAIGDDQGNVAMLEKATGSLKWEVRRGARVLAVCFAPGGGTLAVGGYDEQVAVLDLESGAVQWEVTQGVVKSLCFSPDGSLLAVGGKQGKIELLDARTGSSKWAVLAFGTDDGAVALVDVQNGEIGETPDGCTIGALEGDYHEKKFLLLDLESGGQREARVVVGSLDDRRRAGINVARLCSDASTVIIGGRDEDCEVSLPLSRMIRLCVKTGKALWELPRADCINALDLFEADGTTTEPEEPESMASKAQGWRSLEIVGQLGAPIMVPRRSRSVEEVLRTCCASVQVGVGGSIGGWASAVARSRTLSVVLRLLPTEPQLLRIDSAALVRRVESVAAVPEAARRAFRLFAGNLQDASPSLNLWARVITLLAVEAHVHTHAVLQHDLERRPSIAEAPLRAPVFIVGLPRTGTTLLHHLLALDPDAQCLRAFEVMRPMRSLHDGLLPAAWADFFDWARLSLMMRLAAFVAPQWPHHHSLDASSPEECLFALQCSMPLDTHYRVRARLPEVYAGDEAIPQGAYHRYRLFLQQVQMRRGSQEQHYVLKGQLLHLQYLAQLQSAFPDARVVWTHRPAAQVVGSLCSLRRSQLAVFLKDEPVLEEVGAGVLQYLSDALTRAAAALEAEKHWGKEPLHVQYEALVQNPVAVVEQIYASWGRSVSDAHREVMERYLERSLEDRGRAGKDRAKYHDASLETYGLSKELVRSHFSSGSSSNCFADIGALFQSTGGVLRHSDLLKKQTQLQGLNL</sequence>
<dbReference type="InterPro" id="IPR011047">
    <property type="entry name" value="Quinoprotein_ADH-like_sf"/>
</dbReference>
<dbReference type="SUPFAM" id="SSF50998">
    <property type="entry name" value="Quinoprotein alcohol dehydrogenase-like"/>
    <property type="match status" value="1"/>
</dbReference>
<dbReference type="InterPro" id="IPR052736">
    <property type="entry name" value="Stf3_sulfotransferase"/>
</dbReference>
<dbReference type="InterPro" id="IPR027417">
    <property type="entry name" value="P-loop_NTPase"/>
</dbReference>
<dbReference type="Gene3D" id="3.40.50.300">
    <property type="entry name" value="P-loop containing nucleotide triphosphate hydrolases"/>
    <property type="match status" value="1"/>
</dbReference>
<evidence type="ECO:0000313" key="3">
    <source>
        <dbReference type="Proteomes" id="UP000626109"/>
    </source>
</evidence>
<dbReference type="InterPro" id="IPR015943">
    <property type="entry name" value="WD40/YVTN_repeat-like_dom_sf"/>
</dbReference>
<dbReference type="SMART" id="SM00320">
    <property type="entry name" value="WD40"/>
    <property type="match status" value="2"/>
</dbReference>
<accession>A0A813LM37</accession>
<evidence type="ECO:0000313" key="2">
    <source>
        <dbReference type="EMBL" id="CAE8733239.1"/>
    </source>
</evidence>
<dbReference type="SUPFAM" id="SSF52540">
    <property type="entry name" value="P-loop containing nucleoside triphosphate hydrolases"/>
    <property type="match status" value="1"/>
</dbReference>
<comment type="caution">
    <text evidence="2">The sequence shown here is derived from an EMBL/GenBank/DDBJ whole genome shotgun (WGS) entry which is preliminary data.</text>
</comment>
<dbReference type="EMBL" id="CAJNNW010036300">
    <property type="protein sequence ID" value="CAE8733239.1"/>
    <property type="molecule type" value="Genomic_DNA"/>
</dbReference>
<feature type="domain" description="Pyrrolo-quinoline quinone repeat" evidence="1">
    <location>
        <begin position="2"/>
        <end position="106"/>
    </location>
</feature>
<dbReference type="InterPro" id="IPR001680">
    <property type="entry name" value="WD40_rpt"/>
</dbReference>
<dbReference type="Gene3D" id="2.130.10.10">
    <property type="entry name" value="YVTN repeat-like/Quinoprotein amine dehydrogenase"/>
    <property type="match status" value="1"/>
</dbReference>
<evidence type="ECO:0000259" key="1">
    <source>
        <dbReference type="Pfam" id="PF13360"/>
    </source>
</evidence>
<proteinExistence type="predicted"/>
<name>A0A813LM37_POLGL</name>
<dbReference type="Pfam" id="PF13469">
    <property type="entry name" value="Sulfotransfer_3"/>
    <property type="match status" value="1"/>
</dbReference>
<dbReference type="Pfam" id="PF13360">
    <property type="entry name" value="PQQ_2"/>
    <property type="match status" value="1"/>
</dbReference>
<dbReference type="AlphaFoldDB" id="A0A813LM37"/>
<dbReference type="PANTHER" id="PTHR36451">
    <property type="entry name" value="PAPS-DEPENDENT SULFOTRANSFERASE STF3"/>
    <property type="match status" value="1"/>
</dbReference>
<dbReference type="InterPro" id="IPR002372">
    <property type="entry name" value="PQQ_rpt_dom"/>
</dbReference>
<dbReference type="Proteomes" id="UP000626109">
    <property type="component" value="Unassembled WGS sequence"/>
</dbReference>